<gene>
    <name evidence="2" type="ORF">ILUMI_15602</name>
</gene>
<sequence>MAIDSEAEGNKDLPFTSTSPIHPSYASSDKVEKSATRDDLEDDVLDQDVSAPRPVTVSLLTKVVYGRKGAT</sequence>
<keyword evidence="3" id="KW-1185">Reference proteome</keyword>
<evidence type="ECO:0000313" key="3">
    <source>
        <dbReference type="Proteomes" id="UP000801492"/>
    </source>
</evidence>
<feature type="region of interest" description="Disordered" evidence="1">
    <location>
        <begin position="1"/>
        <end position="50"/>
    </location>
</feature>
<organism evidence="2 3">
    <name type="scientific">Ignelater luminosus</name>
    <name type="common">Cucubano</name>
    <name type="synonym">Pyrophorus luminosus</name>
    <dbReference type="NCBI Taxonomy" id="2038154"/>
    <lineage>
        <taxon>Eukaryota</taxon>
        <taxon>Metazoa</taxon>
        <taxon>Ecdysozoa</taxon>
        <taxon>Arthropoda</taxon>
        <taxon>Hexapoda</taxon>
        <taxon>Insecta</taxon>
        <taxon>Pterygota</taxon>
        <taxon>Neoptera</taxon>
        <taxon>Endopterygota</taxon>
        <taxon>Coleoptera</taxon>
        <taxon>Polyphaga</taxon>
        <taxon>Elateriformia</taxon>
        <taxon>Elateroidea</taxon>
        <taxon>Elateridae</taxon>
        <taxon>Agrypninae</taxon>
        <taxon>Pyrophorini</taxon>
        <taxon>Ignelater</taxon>
    </lineage>
</organism>
<dbReference type="AlphaFoldDB" id="A0A8K0CRX9"/>
<evidence type="ECO:0000313" key="2">
    <source>
        <dbReference type="EMBL" id="KAF2890571.1"/>
    </source>
</evidence>
<comment type="caution">
    <text evidence="2">The sequence shown here is derived from an EMBL/GenBank/DDBJ whole genome shotgun (WGS) entry which is preliminary data.</text>
</comment>
<reference evidence="2" key="1">
    <citation type="submission" date="2019-08" db="EMBL/GenBank/DDBJ databases">
        <title>The genome of the North American firefly Photinus pyralis.</title>
        <authorList>
            <consortium name="Photinus pyralis genome working group"/>
            <person name="Fallon T.R."/>
            <person name="Sander Lower S.E."/>
            <person name="Weng J.-K."/>
        </authorList>
    </citation>
    <scope>NUCLEOTIDE SEQUENCE</scope>
    <source>
        <strain evidence="2">TRF0915ILg1</strain>
        <tissue evidence="2">Whole body</tissue>
    </source>
</reference>
<feature type="compositionally biased region" description="Polar residues" evidence="1">
    <location>
        <begin position="15"/>
        <end position="27"/>
    </location>
</feature>
<dbReference type="Proteomes" id="UP000801492">
    <property type="component" value="Unassembled WGS sequence"/>
</dbReference>
<proteinExistence type="predicted"/>
<evidence type="ECO:0000256" key="1">
    <source>
        <dbReference type="SAM" id="MobiDB-lite"/>
    </source>
</evidence>
<protein>
    <submittedName>
        <fullName evidence="2">Uncharacterized protein</fullName>
    </submittedName>
</protein>
<accession>A0A8K0CRX9</accession>
<dbReference type="EMBL" id="VTPC01049834">
    <property type="protein sequence ID" value="KAF2890571.1"/>
    <property type="molecule type" value="Genomic_DNA"/>
</dbReference>
<name>A0A8K0CRX9_IGNLU</name>
<feature type="compositionally biased region" description="Basic and acidic residues" evidence="1">
    <location>
        <begin position="29"/>
        <end position="38"/>
    </location>
</feature>